<dbReference type="SUPFAM" id="SSF52151">
    <property type="entry name" value="FabD/lysophospholipase-like"/>
    <property type="match status" value="1"/>
</dbReference>
<proteinExistence type="predicted"/>
<protein>
    <submittedName>
        <fullName evidence="5">Patatin-like phospholipase family protein</fullName>
    </submittedName>
</protein>
<feature type="short sequence motif" description="GXSXG" evidence="2">
    <location>
        <begin position="36"/>
        <end position="40"/>
    </location>
</feature>
<feature type="short sequence motif" description="GXGXXG" evidence="2">
    <location>
        <begin position="8"/>
        <end position="13"/>
    </location>
</feature>
<dbReference type="AlphaFoldDB" id="A0A926JQJ6"/>
<feature type="short sequence motif" description="DGA/G" evidence="2">
    <location>
        <begin position="182"/>
        <end position="184"/>
    </location>
</feature>
<keyword evidence="1 2" id="KW-0443">Lipid metabolism</keyword>
<dbReference type="GO" id="GO:0016787">
    <property type="term" value="F:hydrolase activity"/>
    <property type="evidence" value="ECO:0007669"/>
    <property type="project" value="UniProtKB-UniRule"/>
</dbReference>
<comment type="caution">
    <text evidence="5">The sequence shown here is derived from an EMBL/GenBank/DDBJ whole genome shotgun (WGS) entry which is preliminary data.</text>
</comment>
<evidence type="ECO:0000256" key="1">
    <source>
        <dbReference type="ARBA" id="ARBA00023098"/>
    </source>
</evidence>
<keyword evidence="2" id="KW-0442">Lipid degradation</keyword>
<keyword evidence="2" id="KW-0378">Hydrolase</keyword>
<dbReference type="Pfam" id="PF01734">
    <property type="entry name" value="Patatin"/>
    <property type="match status" value="1"/>
</dbReference>
<dbReference type="RefSeq" id="WP_187964796.1">
    <property type="nucleotide sequence ID" value="NZ_JACVDC010000013.1"/>
</dbReference>
<reference evidence="5 6" key="1">
    <citation type="submission" date="2020-09" db="EMBL/GenBank/DDBJ databases">
        <title>Sinomicrobium weinanense sp. nov., a halophilic bacteria isolated from saline-alkali soil.</title>
        <authorList>
            <person name="Wu P."/>
            <person name="Ren H."/>
            <person name="Mei Y."/>
            <person name="Liang Y."/>
            <person name="Chen Z."/>
        </authorList>
    </citation>
    <scope>NUCLEOTIDE SEQUENCE [LARGE SCALE GENOMIC DNA]</scope>
    <source>
        <strain evidence="5 6">FJxs</strain>
    </source>
</reference>
<dbReference type="InterPro" id="IPR002641">
    <property type="entry name" value="PNPLA_dom"/>
</dbReference>
<evidence type="ECO:0000256" key="3">
    <source>
        <dbReference type="SAM" id="MobiDB-lite"/>
    </source>
</evidence>
<evidence type="ECO:0000313" key="5">
    <source>
        <dbReference type="EMBL" id="MBC9795647.1"/>
    </source>
</evidence>
<dbReference type="Gene3D" id="3.40.1090.10">
    <property type="entry name" value="Cytosolic phospholipase A2 catalytic domain"/>
    <property type="match status" value="2"/>
</dbReference>
<feature type="active site" description="Nucleophile" evidence="2">
    <location>
        <position position="38"/>
    </location>
</feature>
<keyword evidence="6" id="KW-1185">Reference proteome</keyword>
<name>A0A926JQJ6_9FLAO</name>
<dbReference type="GO" id="GO:0016042">
    <property type="term" value="P:lipid catabolic process"/>
    <property type="evidence" value="ECO:0007669"/>
    <property type="project" value="UniProtKB-UniRule"/>
</dbReference>
<feature type="compositionally biased region" description="Basic and acidic residues" evidence="3">
    <location>
        <begin position="312"/>
        <end position="328"/>
    </location>
</feature>
<dbReference type="Proteomes" id="UP000653730">
    <property type="component" value="Unassembled WGS sequence"/>
</dbReference>
<sequence length="328" mass="37444">MKALVISGGGSKGAFAGGVAQYLIEERKKQYDMFVGTSTGSLLIPHLAANDIPKIYDIYTSVNQRKIFSNNPFLVRKKEGREYVTINYLNVIWQLVKGKRTFGESKNLRRNIKRNFTPEEFHRLKEQGKEVIVTVSNLSKNRVEYKSIHDFDYADFCDWIWISCNYVPFMSLTKKEGFEYADGGLGCVVPIREAIKRGATEVDAIILEAENMEYNKVLGKNPFSLMVNLFGFLLDQVEFHDIVEGKLSAINKNVKLNLYYTPTKLTENSLVFNKKLMASWWEQGYAYALEKQEKLAEQAAENEGQPINGTPRPEKTGYSPDRKKISDN</sequence>
<organism evidence="5 6">
    <name type="scientific">Sinomicrobium weinanense</name>
    <dbReference type="NCBI Taxonomy" id="2842200"/>
    <lineage>
        <taxon>Bacteria</taxon>
        <taxon>Pseudomonadati</taxon>
        <taxon>Bacteroidota</taxon>
        <taxon>Flavobacteriia</taxon>
        <taxon>Flavobacteriales</taxon>
        <taxon>Flavobacteriaceae</taxon>
        <taxon>Sinomicrobium</taxon>
    </lineage>
</organism>
<feature type="active site" description="Proton acceptor" evidence="2">
    <location>
        <position position="182"/>
    </location>
</feature>
<dbReference type="InterPro" id="IPR016035">
    <property type="entry name" value="Acyl_Trfase/lysoPLipase"/>
</dbReference>
<feature type="region of interest" description="Disordered" evidence="3">
    <location>
        <begin position="297"/>
        <end position="328"/>
    </location>
</feature>
<accession>A0A926JQJ6</accession>
<gene>
    <name evidence="5" type="ORF">IBL28_06695</name>
</gene>
<evidence type="ECO:0000313" key="6">
    <source>
        <dbReference type="Proteomes" id="UP000653730"/>
    </source>
</evidence>
<evidence type="ECO:0000259" key="4">
    <source>
        <dbReference type="PROSITE" id="PS51635"/>
    </source>
</evidence>
<dbReference type="PROSITE" id="PS51635">
    <property type="entry name" value="PNPLA"/>
    <property type="match status" value="1"/>
</dbReference>
<feature type="domain" description="PNPLA" evidence="4">
    <location>
        <begin position="4"/>
        <end position="195"/>
    </location>
</feature>
<evidence type="ECO:0000256" key="2">
    <source>
        <dbReference type="PROSITE-ProRule" id="PRU01161"/>
    </source>
</evidence>
<dbReference type="EMBL" id="JACVDC010000013">
    <property type="protein sequence ID" value="MBC9795647.1"/>
    <property type="molecule type" value="Genomic_DNA"/>
</dbReference>